<protein>
    <submittedName>
        <fullName evidence="4">Thioredoxin family protein</fullName>
    </submittedName>
</protein>
<dbReference type="EMBL" id="JAMXLR010000020">
    <property type="protein sequence ID" value="MCO6043260.1"/>
    <property type="molecule type" value="Genomic_DNA"/>
</dbReference>
<comment type="caution">
    <text evidence="4">The sequence shown here is derived from an EMBL/GenBank/DDBJ whole genome shotgun (WGS) entry which is preliminary data.</text>
</comment>
<dbReference type="InterPro" id="IPR036249">
    <property type="entry name" value="Thioredoxin-like_sf"/>
</dbReference>
<proteinExistence type="predicted"/>
<dbReference type="PROSITE" id="PS51352">
    <property type="entry name" value="THIOREDOXIN_2"/>
    <property type="match status" value="1"/>
</dbReference>
<evidence type="ECO:0000313" key="4">
    <source>
        <dbReference type="EMBL" id="MCO6043260.1"/>
    </source>
</evidence>
<evidence type="ECO:0000256" key="2">
    <source>
        <dbReference type="SAM" id="SignalP"/>
    </source>
</evidence>
<dbReference type="Gene3D" id="3.40.30.10">
    <property type="entry name" value="Glutaredoxin"/>
    <property type="match status" value="1"/>
</dbReference>
<dbReference type="SUPFAM" id="SSF52833">
    <property type="entry name" value="Thioredoxin-like"/>
    <property type="match status" value="1"/>
</dbReference>
<accession>A0A9X2F6R2</accession>
<feature type="compositionally biased region" description="Polar residues" evidence="1">
    <location>
        <begin position="186"/>
        <end position="196"/>
    </location>
</feature>
<reference evidence="4" key="1">
    <citation type="submission" date="2022-06" db="EMBL/GenBank/DDBJ databases">
        <title>Aeoliella straminimaris, a novel planctomycete from sediments.</title>
        <authorList>
            <person name="Vitorino I.R."/>
            <person name="Lage O.M."/>
        </authorList>
    </citation>
    <scope>NUCLEOTIDE SEQUENCE</scope>
    <source>
        <strain evidence="4">ICT_H6.2</strain>
    </source>
</reference>
<evidence type="ECO:0000259" key="3">
    <source>
        <dbReference type="PROSITE" id="PS51352"/>
    </source>
</evidence>
<dbReference type="Pfam" id="PF13098">
    <property type="entry name" value="Thioredoxin_2"/>
    <property type="match status" value="1"/>
</dbReference>
<dbReference type="RefSeq" id="WP_252851362.1">
    <property type="nucleotide sequence ID" value="NZ_JAMXLR010000020.1"/>
</dbReference>
<feature type="signal peptide" evidence="2">
    <location>
        <begin position="1"/>
        <end position="19"/>
    </location>
</feature>
<dbReference type="InterPro" id="IPR013766">
    <property type="entry name" value="Thioredoxin_domain"/>
</dbReference>
<keyword evidence="5" id="KW-1185">Reference proteome</keyword>
<dbReference type="InterPro" id="IPR012336">
    <property type="entry name" value="Thioredoxin-like_fold"/>
</dbReference>
<sequence length="196" mass="21098">MLRICLTALIAIAGGVAGAQQPAAAPRYAAPPVPRAAARPQAPVLFRHANIDQAWKASQTSGRPMFLYVTSDNCMYCKKMLQETLAHPQITAGVAAYAEPAAFNASQLPELAQKLGVRAYPTTLVISPQNKLLGKIEGFVPPQELAKQFWPVLEQAEQARRTAINAAAAREKPNTQVGRATPPRSYPTTQSTGIQR</sequence>
<keyword evidence="2" id="KW-0732">Signal</keyword>
<feature type="domain" description="Thioredoxin" evidence="3">
    <location>
        <begin position="19"/>
        <end position="154"/>
    </location>
</feature>
<evidence type="ECO:0000256" key="1">
    <source>
        <dbReference type="SAM" id="MobiDB-lite"/>
    </source>
</evidence>
<feature type="chain" id="PRO_5040745560" evidence="2">
    <location>
        <begin position="20"/>
        <end position="196"/>
    </location>
</feature>
<evidence type="ECO:0000313" key="5">
    <source>
        <dbReference type="Proteomes" id="UP001155241"/>
    </source>
</evidence>
<organism evidence="4 5">
    <name type="scientific">Aeoliella straminimaris</name>
    <dbReference type="NCBI Taxonomy" id="2954799"/>
    <lineage>
        <taxon>Bacteria</taxon>
        <taxon>Pseudomonadati</taxon>
        <taxon>Planctomycetota</taxon>
        <taxon>Planctomycetia</taxon>
        <taxon>Pirellulales</taxon>
        <taxon>Lacipirellulaceae</taxon>
        <taxon>Aeoliella</taxon>
    </lineage>
</organism>
<gene>
    <name evidence="4" type="ORF">NG895_05020</name>
</gene>
<feature type="region of interest" description="Disordered" evidence="1">
    <location>
        <begin position="165"/>
        <end position="196"/>
    </location>
</feature>
<dbReference type="AlphaFoldDB" id="A0A9X2F6R2"/>
<dbReference type="Proteomes" id="UP001155241">
    <property type="component" value="Unassembled WGS sequence"/>
</dbReference>
<name>A0A9X2F6R2_9BACT</name>